<feature type="transmembrane region" description="Helical" evidence="6">
    <location>
        <begin position="854"/>
        <end position="878"/>
    </location>
</feature>
<evidence type="ECO:0000256" key="3">
    <source>
        <dbReference type="ARBA" id="ARBA00022692"/>
    </source>
</evidence>
<evidence type="ECO:0000259" key="7">
    <source>
        <dbReference type="Pfam" id="PF02687"/>
    </source>
</evidence>
<evidence type="ECO:0000259" key="8">
    <source>
        <dbReference type="Pfam" id="PF12704"/>
    </source>
</evidence>
<feature type="transmembrane region" description="Helical" evidence="6">
    <location>
        <begin position="345"/>
        <end position="364"/>
    </location>
</feature>
<dbReference type="EMBL" id="LN885086">
    <property type="protein sequence ID" value="CUQ65864.1"/>
    <property type="molecule type" value="Genomic_DNA"/>
</dbReference>
<evidence type="ECO:0000256" key="6">
    <source>
        <dbReference type="SAM" id="Phobius"/>
    </source>
</evidence>
<sequence>MTFFALKMAWRETRAAWRHFLYFLVCIAVGVGALTGVSLFGAQVEQAVTKEARSLLGGDLEIRLTRQISAEGRVVLDSLRDRGVIVTHISELIAMAANASFPTAGQPTQIIELKAVEPQYPLYGSLRLEPEEKLGNLLRPQARACPDHPCFGVVVEESLLIRMGLAVGDRLKIGQGRFIITGVVRTEPDRVANMFSLGPRVFMSQEGLHEAELIKVGSRIRERYVLKLPDSLSAESLLYELRGRLASDAARVTGYRDAQPQLKRSVDQLTRYLGLIGLTALFVGGAGVATSVHAFVREKLATIAILKTIGADSPTIIRTYVLQAVGLGLIGSAVGLFIGVLLYQGLPWVFTALISSALLDQLGFSESKLFLSPAPFLKGLALGVLSSLLFTLWPLLTIRDVKPAWIFRRDVDPFRPLDHPATVRWRMFGKTFDQTGLLAFLGIGTGLTLLSMWQAGSWKIGALFIFSFAVAVLLLALSARLALFSLKKWSRPRYLPLRQAVGNIKRPGSQVTGITIAVGMGVMVMTTVALVERALLDQMNESRPTDSPSFFFIDIQPDQAEEFAALLRARSGDRAPQLTPLVRARISALKGVPITVDAMSEREDRQEQSADKEEARKNWFLSREYALTFLQDLPKDNRIVRGEWWKPGQAFATPLISLEEDAAKQLGLEIGDSVEFDIQGTPVSGEVRSIRHVEWGNFSTNFYMIFSPGALDGAPHTYVATVRVPPSEEVALQQAVVSSFPNVTAINVGDVLGSFAQVVDRLSLAIQAVALFCVLSGSLVMAAALAATRYRRLYESLILKALGATRGVLAQTFALEYALLGALGGLSGILLASVLSWAALSLIFDLGWSLQPMILVGSLFTTMALTTMVGFLSTYRILGQPPLSVLRHE</sequence>
<feature type="transmembrane region" description="Helical" evidence="6">
    <location>
        <begin position="20"/>
        <end position="42"/>
    </location>
</feature>
<dbReference type="InterPro" id="IPR025857">
    <property type="entry name" value="MacB_PCD"/>
</dbReference>
<feature type="transmembrane region" description="Helical" evidence="6">
    <location>
        <begin position="272"/>
        <end position="296"/>
    </location>
</feature>
<feature type="transmembrane region" description="Helical" evidence="6">
    <location>
        <begin position="316"/>
        <end position="338"/>
    </location>
</feature>
<accession>A0A0S4KRM8</accession>
<dbReference type="Pfam" id="PF12704">
    <property type="entry name" value="MacB_PCD"/>
    <property type="match status" value="1"/>
</dbReference>
<evidence type="ECO:0000256" key="4">
    <source>
        <dbReference type="ARBA" id="ARBA00022989"/>
    </source>
</evidence>
<proteinExistence type="predicted"/>
<dbReference type="Pfam" id="PF02687">
    <property type="entry name" value="FtsX"/>
    <property type="match status" value="2"/>
</dbReference>
<dbReference type="PANTHER" id="PTHR30287">
    <property type="entry name" value="MEMBRANE COMPONENT OF PREDICTED ABC SUPERFAMILY METABOLITE UPTAKE TRANSPORTER"/>
    <property type="match status" value="1"/>
</dbReference>
<comment type="subcellular location">
    <subcellularLocation>
        <location evidence="1">Cell membrane</location>
        <topology evidence="1">Multi-pass membrane protein</topology>
    </subcellularLocation>
</comment>
<feature type="transmembrane region" description="Helical" evidence="6">
    <location>
        <begin position="511"/>
        <end position="531"/>
    </location>
</feature>
<feature type="domain" description="ABC3 transporter permease C-terminal" evidence="7">
    <location>
        <begin position="769"/>
        <end position="882"/>
    </location>
</feature>
<reference evidence="10" key="1">
    <citation type="submission" date="2015-09" db="EMBL/GenBank/DDBJ databases">
        <authorList>
            <person name="Daims H."/>
        </authorList>
    </citation>
    <scope>NUCLEOTIDE SEQUENCE [LARGE SCALE GENOMIC DNA]</scope>
</reference>
<feature type="transmembrane region" description="Helical" evidence="6">
    <location>
        <begin position="808"/>
        <end position="834"/>
    </location>
</feature>
<dbReference type="InterPro" id="IPR038766">
    <property type="entry name" value="Membrane_comp_ABC_pdt"/>
</dbReference>
<dbReference type="AlphaFoldDB" id="A0A0S4KRM8"/>
<name>A0A0S4KRM8_9BACT</name>
<dbReference type="RefSeq" id="WP_082633559.1">
    <property type="nucleotide sequence ID" value="NZ_LN885086.1"/>
</dbReference>
<dbReference type="GO" id="GO:0005886">
    <property type="term" value="C:plasma membrane"/>
    <property type="evidence" value="ECO:0007669"/>
    <property type="project" value="UniProtKB-SubCell"/>
</dbReference>
<feature type="transmembrane region" description="Helical" evidence="6">
    <location>
        <begin position="764"/>
        <end position="787"/>
    </location>
</feature>
<dbReference type="OrthoDB" id="9775544at2"/>
<dbReference type="Proteomes" id="UP000066284">
    <property type="component" value="Chromosome 1"/>
</dbReference>
<keyword evidence="3 6" id="KW-0812">Transmembrane</keyword>
<evidence type="ECO:0000256" key="2">
    <source>
        <dbReference type="ARBA" id="ARBA00022475"/>
    </source>
</evidence>
<dbReference type="KEGG" id="nio:NITINOP_0889"/>
<feature type="transmembrane region" description="Helical" evidence="6">
    <location>
        <begin position="460"/>
        <end position="483"/>
    </location>
</feature>
<feature type="domain" description="MacB-like periplasmic core" evidence="8">
    <location>
        <begin position="25"/>
        <end position="235"/>
    </location>
</feature>
<dbReference type="STRING" id="1715989.NITINOP_0889"/>
<evidence type="ECO:0000256" key="5">
    <source>
        <dbReference type="ARBA" id="ARBA00023136"/>
    </source>
</evidence>
<feature type="domain" description="ABC3 transporter permease C-terminal" evidence="7">
    <location>
        <begin position="275"/>
        <end position="400"/>
    </location>
</feature>
<keyword evidence="10" id="KW-1185">Reference proteome</keyword>
<feature type="transmembrane region" description="Helical" evidence="6">
    <location>
        <begin position="436"/>
        <end position="454"/>
    </location>
</feature>
<evidence type="ECO:0000313" key="10">
    <source>
        <dbReference type="Proteomes" id="UP000066284"/>
    </source>
</evidence>
<protein>
    <submittedName>
        <fullName evidence="9">Putative Uncharacterized ABC-type transport system, permease component YbbP</fullName>
    </submittedName>
</protein>
<dbReference type="PANTHER" id="PTHR30287:SF1">
    <property type="entry name" value="INNER MEMBRANE PROTEIN"/>
    <property type="match status" value="1"/>
</dbReference>
<evidence type="ECO:0000313" key="9">
    <source>
        <dbReference type="EMBL" id="CUQ65864.1"/>
    </source>
</evidence>
<dbReference type="InterPro" id="IPR003838">
    <property type="entry name" value="ABC3_permease_C"/>
</dbReference>
<feature type="transmembrane region" description="Helical" evidence="6">
    <location>
        <begin position="376"/>
        <end position="398"/>
    </location>
</feature>
<keyword evidence="2" id="KW-1003">Cell membrane</keyword>
<keyword evidence="5 6" id="KW-0472">Membrane</keyword>
<gene>
    <name evidence="9" type="ORF">NITINOP_0889</name>
</gene>
<organism evidence="9 10">
    <name type="scientific">Candidatus Nitrospira inopinata</name>
    <dbReference type="NCBI Taxonomy" id="1715989"/>
    <lineage>
        <taxon>Bacteria</taxon>
        <taxon>Pseudomonadati</taxon>
        <taxon>Nitrospirota</taxon>
        <taxon>Nitrospiria</taxon>
        <taxon>Nitrospirales</taxon>
        <taxon>Nitrospiraceae</taxon>
        <taxon>Nitrospira</taxon>
    </lineage>
</organism>
<evidence type="ECO:0000256" key="1">
    <source>
        <dbReference type="ARBA" id="ARBA00004651"/>
    </source>
</evidence>
<keyword evidence="4 6" id="KW-1133">Transmembrane helix</keyword>